<dbReference type="STRING" id="1450648.CLORY_03630"/>
<dbReference type="SUPFAM" id="SSF52540">
    <property type="entry name" value="P-loop containing nucleoside triphosphate hydrolases"/>
    <property type="match status" value="2"/>
</dbReference>
<dbReference type="InterPro" id="IPR000330">
    <property type="entry name" value="SNF2_N"/>
</dbReference>
<name>A0A1V4IYK8_9CLOT</name>
<evidence type="ECO:0000256" key="1">
    <source>
        <dbReference type="ARBA" id="ARBA00022801"/>
    </source>
</evidence>
<comment type="caution">
    <text evidence="3">The sequence shown here is derived from an EMBL/GenBank/DDBJ whole genome shotgun (WGS) entry which is preliminary data.</text>
</comment>
<dbReference type="InterPro" id="IPR027417">
    <property type="entry name" value="P-loop_NTPase"/>
</dbReference>
<proteinExistence type="predicted"/>
<dbReference type="Gene3D" id="3.40.50.300">
    <property type="entry name" value="P-loop containing nucleotide triphosphate hydrolases"/>
    <property type="match status" value="1"/>
</dbReference>
<dbReference type="EMBL" id="MZGV01000002">
    <property type="protein sequence ID" value="OPJ64854.1"/>
    <property type="molecule type" value="Genomic_DNA"/>
</dbReference>
<dbReference type="OrthoDB" id="9760715at2"/>
<keyword evidence="1" id="KW-0378">Hydrolase</keyword>
<dbReference type="Pfam" id="PF00176">
    <property type="entry name" value="SNF2-rel_dom"/>
    <property type="match status" value="1"/>
</dbReference>
<gene>
    <name evidence="3" type="primary">rapA_1</name>
    <name evidence="3" type="ORF">CLORY_03630</name>
</gene>
<dbReference type="SMART" id="SM00487">
    <property type="entry name" value="DEXDc"/>
    <property type="match status" value="1"/>
</dbReference>
<dbReference type="CDD" id="cd18013">
    <property type="entry name" value="DEXQc_bact_SNF2"/>
    <property type="match status" value="1"/>
</dbReference>
<reference evidence="3 4" key="1">
    <citation type="submission" date="2017-03" db="EMBL/GenBank/DDBJ databases">
        <title>Genome sequence of Clostridium oryzae DSM 28571.</title>
        <authorList>
            <person name="Poehlein A."/>
            <person name="Daniel R."/>
        </authorList>
    </citation>
    <scope>NUCLEOTIDE SEQUENCE [LARGE SCALE GENOMIC DNA]</scope>
    <source>
        <strain evidence="3 4">DSM 28571</strain>
    </source>
</reference>
<evidence type="ECO:0000259" key="2">
    <source>
        <dbReference type="PROSITE" id="PS51192"/>
    </source>
</evidence>
<sequence>MKYKPHEYQVYATEYILTHPIAAVLLDMGLGKSVITLTAIFDLTLDSFLVRKVLVIAPLRVARDTWPAELEKWDHLKGLKYTVAVGSEVQRKTALMKRAQVYIINRENVEWLISRSAIPFDFDMVVIDELSSFKSHQAKRFKSLLKVRPKIKRIVGLTGTPSSNGLMDLWAEYRLLDMGQRLGRFIGRYREDFFVPDKRNQQVIFSYKPKPGAEEAIYRLISDITISMKGTDYLKLPELVINEVPVKLSEKEMKTIDTMKRDLITTVKGEDITAANAAALSGKLLQMANGAVYDDQGVVIHIHDRKLDALEDLIEAANGKPVLIAYWFKHDLSRIQKRFEVEVLSTSDSIKRWNDGEIPIAVIHPASAGHGLNLQAGGSTLVWFGLTWSLELYQQTNARLWRQGQNETVVIHHLIAKGTIDERVMKALKDKDNTQSALIDAVKATLKEV</sequence>
<accession>A0A1V4IYK8</accession>
<dbReference type="RefSeq" id="WP_042679875.1">
    <property type="nucleotide sequence ID" value="NZ_MZGV01000002.1"/>
</dbReference>
<dbReference type="GO" id="GO:0031297">
    <property type="term" value="P:replication fork processing"/>
    <property type="evidence" value="ECO:0007669"/>
    <property type="project" value="TreeGrafter"/>
</dbReference>
<dbReference type="Proteomes" id="UP000190080">
    <property type="component" value="Unassembled WGS sequence"/>
</dbReference>
<feature type="domain" description="Helicase ATP-binding" evidence="2">
    <location>
        <begin position="13"/>
        <end position="179"/>
    </location>
</feature>
<keyword evidence="4" id="KW-1185">Reference proteome</keyword>
<dbReference type="InterPro" id="IPR014001">
    <property type="entry name" value="Helicase_ATP-bd"/>
</dbReference>
<dbReference type="GO" id="GO:0006281">
    <property type="term" value="P:DNA repair"/>
    <property type="evidence" value="ECO:0007669"/>
    <property type="project" value="TreeGrafter"/>
</dbReference>
<dbReference type="PANTHER" id="PTHR45766">
    <property type="entry name" value="DNA ANNEALING HELICASE AND ENDONUCLEASE ZRANB3 FAMILY MEMBER"/>
    <property type="match status" value="1"/>
</dbReference>
<dbReference type="Gene3D" id="3.40.50.10810">
    <property type="entry name" value="Tandem AAA-ATPase domain"/>
    <property type="match status" value="1"/>
</dbReference>
<organism evidence="3 4">
    <name type="scientific">Clostridium oryzae</name>
    <dbReference type="NCBI Taxonomy" id="1450648"/>
    <lineage>
        <taxon>Bacteria</taxon>
        <taxon>Bacillati</taxon>
        <taxon>Bacillota</taxon>
        <taxon>Clostridia</taxon>
        <taxon>Eubacteriales</taxon>
        <taxon>Clostridiaceae</taxon>
        <taxon>Clostridium</taxon>
    </lineage>
</organism>
<dbReference type="AlphaFoldDB" id="A0A1V4IYK8"/>
<dbReference type="PANTHER" id="PTHR45766:SF6">
    <property type="entry name" value="SWI_SNF-RELATED MATRIX-ASSOCIATED ACTIN-DEPENDENT REGULATOR OF CHROMATIN SUBFAMILY A-LIKE PROTEIN 1"/>
    <property type="match status" value="1"/>
</dbReference>
<dbReference type="GO" id="GO:0005524">
    <property type="term" value="F:ATP binding"/>
    <property type="evidence" value="ECO:0007669"/>
    <property type="project" value="InterPro"/>
</dbReference>
<dbReference type="GO" id="GO:0016787">
    <property type="term" value="F:hydrolase activity"/>
    <property type="evidence" value="ECO:0007669"/>
    <property type="project" value="UniProtKB-KW"/>
</dbReference>
<evidence type="ECO:0000313" key="3">
    <source>
        <dbReference type="EMBL" id="OPJ64854.1"/>
    </source>
</evidence>
<dbReference type="PROSITE" id="PS51192">
    <property type="entry name" value="HELICASE_ATP_BIND_1"/>
    <property type="match status" value="1"/>
</dbReference>
<dbReference type="InterPro" id="IPR038718">
    <property type="entry name" value="SNF2-like_sf"/>
</dbReference>
<evidence type="ECO:0000313" key="4">
    <source>
        <dbReference type="Proteomes" id="UP000190080"/>
    </source>
</evidence>
<protein>
    <submittedName>
        <fullName evidence="3">RNA polymerase-associated protein RapA</fullName>
    </submittedName>
</protein>